<protein>
    <submittedName>
        <fullName evidence="7">Uncharacterized protein</fullName>
    </submittedName>
</protein>
<dbReference type="eggNOG" id="COG0392">
    <property type="taxonomic scope" value="Bacteria"/>
</dbReference>
<name>D1C220_SPHTD</name>
<accession>D1C220</accession>
<feature type="transmembrane region" description="Helical" evidence="6">
    <location>
        <begin position="135"/>
        <end position="159"/>
    </location>
</feature>
<dbReference type="InParanoid" id="D1C220"/>
<evidence type="ECO:0000256" key="6">
    <source>
        <dbReference type="SAM" id="Phobius"/>
    </source>
</evidence>
<dbReference type="AlphaFoldDB" id="D1C220"/>
<dbReference type="KEGG" id="sti:Sthe_0850"/>
<dbReference type="EMBL" id="CP001823">
    <property type="protein sequence ID" value="ACZ38287.1"/>
    <property type="molecule type" value="Genomic_DNA"/>
</dbReference>
<proteinExistence type="predicted"/>
<sequence length="321" mass="32327">MSGEATRAAGGPRPRWRSLLLVWGPLTVALLALVASGQAGAVARAIGDARVGPLLALLVVGVALPVVHARRWQTMLRSVAAEVPLPHAVEMTVTASLVNYAVPGYAGSPVKGVLARQLHDVGFGRSLPTLAAEQVLDAAALTLGAAAGLALAGPSALAWVGELDGPSWPAVLTGGAVALGGVGAAVLVVRRYAARFVERVLASGRMLAADRGRWVPVLLLTVAYWGLNIAAVWLGARAVGLTLGPVALLLLANVPLLVGLASPLPGGLGLREGAMAGIAGVIGVPVAAIVAAAVLHRGVLVAALPLALGGARLARGYGRWR</sequence>
<dbReference type="InterPro" id="IPR022791">
    <property type="entry name" value="L-PG_synthase/AglD"/>
</dbReference>
<keyword evidence="4 6" id="KW-1133">Transmembrane helix</keyword>
<keyword evidence="2" id="KW-1003">Cell membrane</keyword>
<dbReference type="OrthoDB" id="9993712at2"/>
<keyword evidence="8" id="KW-1185">Reference proteome</keyword>
<evidence type="ECO:0000256" key="2">
    <source>
        <dbReference type="ARBA" id="ARBA00022475"/>
    </source>
</evidence>
<feature type="transmembrane region" description="Helical" evidence="6">
    <location>
        <begin position="49"/>
        <end position="67"/>
    </location>
</feature>
<dbReference type="PANTHER" id="PTHR39087:SF2">
    <property type="entry name" value="UPF0104 MEMBRANE PROTEIN MJ1595"/>
    <property type="match status" value="1"/>
</dbReference>
<comment type="subcellular location">
    <subcellularLocation>
        <location evidence="1">Cell membrane</location>
        <topology evidence="1">Multi-pass membrane protein</topology>
    </subcellularLocation>
</comment>
<dbReference type="GO" id="GO:0005886">
    <property type="term" value="C:plasma membrane"/>
    <property type="evidence" value="ECO:0007669"/>
    <property type="project" value="UniProtKB-SubCell"/>
</dbReference>
<gene>
    <name evidence="7" type="ordered locus">Sthe_0850</name>
</gene>
<evidence type="ECO:0000256" key="3">
    <source>
        <dbReference type="ARBA" id="ARBA00022692"/>
    </source>
</evidence>
<dbReference type="Proteomes" id="UP000002027">
    <property type="component" value="Chromosome 1"/>
</dbReference>
<feature type="transmembrane region" description="Helical" evidence="6">
    <location>
        <begin position="214"/>
        <end position="236"/>
    </location>
</feature>
<evidence type="ECO:0000256" key="5">
    <source>
        <dbReference type="ARBA" id="ARBA00023136"/>
    </source>
</evidence>
<dbReference type="STRING" id="479434.Sthe_0850"/>
<evidence type="ECO:0000256" key="4">
    <source>
        <dbReference type="ARBA" id="ARBA00022989"/>
    </source>
</evidence>
<feature type="transmembrane region" description="Helical" evidence="6">
    <location>
        <begin position="299"/>
        <end position="318"/>
    </location>
</feature>
<feature type="transmembrane region" description="Helical" evidence="6">
    <location>
        <begin position="171"/>
        <end position="193"/>
    </location>
</feature>
<dbReference type="HOGENOM" id="CLU_865745_0_0_0"/>
<keyword evidence="5 6" id="KW-0472">Membrane</keyword>
<keyword evidence="3 6" id="KW-0812">Transmembrane</keyword>
<reference evidence="8" key="1">
    <citation type="submission" date="2009-11" db="EMBL/GenBank/DDBJ databases">
        <title>The complete chromosome 1 of Sphaerobacter thermophilus DSM 20745.</title>
        <authorList>
            <person name="Lucas S."/>
            <person name="Copeland A."/>
            <person name="Lapidus A."/>
            <person name="Glavina del Rio T."/>
            <person name="Dalin E."/>
            <person name="Tice H."/>
            <person name="Bruce D."/>
            <person name="Goodwin L."/>
            <person name="Pitluck S."/>
            <person name="Kyrpides N."/>
            <person name="Mavromatis K."/>
            <person name="Ivanova N."/>
            <person name="Mikhailova N."/>
            <person name="LaButti K.M."/>
            <person name="Clum A."/>
            <person name="Sun H.I."/>
            <person name="Brettin T."/>
            <person name="Detter J.C."/>
            <person name="Han C."/>
            <person name="Larimer F."/>
            <person name="Land M."/>
            <person name="Hauser L."/>
            <person name="Markowitz V."/>
            <person name="Cheng J.F."/>
            <person name="Hugenholtz P."/>
            <person name="Woyke T."/>
            <person name="Wu D."/>
            <person name="Steenblock K."/>
            <person name="Schneider S."/>
            <person name="Pukall R."/>
            <person name="Goeker M."/>
            <person name="Klenk H.P."/>
            <person name="Eisen J.A."/>
        </authorList>
    </citation>
    <scope>NUCLEOTIDE SEQUENCE [LARGE SCALE GENOMIC DNA]</scope>
    <source>
        <strain evidence="8">ATCC 49802 / DSM 20745 / S 6022</strain>
    </source>
</reference>
<feature type="transmembrane region" description="Helical" evidence="6">
    <location>
        <begin position="273"/>
        <end position="293"/>
    </location>
</feature>
<evidence type="ECO:0000313" key="8">
    <source>
        <dbReference type="Proteomes" id="UP000002027"/>
    </source>
</evidence>
<evidence type="ECO:0000256" key="1">
    <source>
        <dbReference type="ARBA" id="ARBA00004651"/>
    </source>
</evidence>
<organism evidence="7 8">
    <name type="scientific">Sphaerobacter thermophilus (strain ATCC 49802 / DSM 20745 / KCCM 41009 / NCIMB 13125 / S 6022)</name>
    <dbReference type="NCBI Taxonomy" id="479434"/>
    <lineage>
        <taxon>Bacteria</taxon>
        <taxon>Pseudomonadati</taxon>
        <taxon>Thermomicrobiota</taxon>
        <taxon>Thermomicrobia</taxon>
        <taxon>Sphaerobacterales</taxon>
        <taxon>Sphaerobacterineae</taxon>
        <taxon>Sphaerobacteraceae</taxon>
        <taxon>Sphaerobacter</taxon>
    </lineage>
</organism>
<dbReference type="Pfam" id="PF03706">
    <property type="entry name" value="LPG_synthase_TM"/>
    <property type="match status" value="1"/>
</dbReference>
<dbReference type="PANTHER" id="PTHR39087">
    <property type="entry name" value="UPF0104 MEMBRANE PROTEIN MJ1595"/>
    <property type="match status" value="1"/>
</dbReference>
<dbReference type="RefSeq" id="WP_012871334.1">
    <property type="nucleotide sequence ID" value="NC_013523.1"/>
</dbReference>
<reference evidence="7 8" key="2">
    <citation type="journal article" date="2010" name="Stand. Genomic Sci.">
        <title>Complete genome sequence of Desulfohalobium retbaense type strain (HR(100)).</title>
        <authorList>
            <person name="Spring S."/>
            <person name="Nolan M."/>
            <person name="Lapidus A."/>
            <person name="Glavina Del Rio T."/>
            <person name="Copeland A."/>
            <person name="Tice H."/>
            <person name="Cheng J.F."/>
            <person name="Lucas S."/>
            <person name="Land M."/>
            <person name="Chen F."/>
            <person name="Bruce D."/>
            <person name="Goodwin L."/>
            <person name="Pitluck S."/>
            <person name="Ivanova N."/>
            <person name="Mavromatis K."/>
            <person name="Mikhailova N."/>
            <person name="Pati A."/>
            <person name="Chen A."/>
            <person name="Palaniappan K."/>
            <person name="Hauser L."/>
            <person name="Chang Y.J."/>
            <person name="Jeffries C.D."/>
            <person name="Munk C."/>
            <person name="Kiss H."/>
            <person name="Chain P."/>
            <person name="Han C."/>
            <person name="Brettin T."/>
            <person name="Detter J.C."/>
            <person name="Schuler E."/>
            <person name="Goker M."/>
            <person name="Rohde M."/>
            <person name="Bristow J."/>
            <person name="Eisen J.A."/>
            <person name="Markowitz V."/>
            <person name="Hugenholtz P."/>
            <person name="Kyrpides N.C."/>
            <person name="Klenk H.P."/>
        </authorList>
    </citation>
    <scope>NUCLEOTIDE SEQUENCE [LARGE SCALE GENOMIC DNA]</scope>
    <source>
        <strain evidence="8">ATCC 49802 / DSM 20745 / S 6022</strain>
    </source>
</reference>
<evidence type="ECO:0000313" key="7">
    <source>
        <dbReference type="EMBL" id="ACZ38287.1"/>
    </source>
</evidence>
<feature type="transmembrane region" description="Helical" evidence="6">
    <location>
        <begin position="242"/>
        <end position="261"/>
    </location>
</feature>